<feature type="transmembrane region" description="Helical" evidence="7">
    <location>
        <begin position="396"/>
        <end position="414"/>
    </location>
</feature>
<evidence type="ECO:0000256" key="2">
    <source>
        <dbReference type="ARBA" id="ARBA00008017"/>
    </source>
</evidence>
<dbReference type="Pfam" id="PF21082">
    <property type="entry name" value="MS_channel_3rd"/>
    <property type="match status" value="1"/>
</dbReference>
<dbReference type="Proteomes" id="UP000252479">
    <property type="component" value="Unassembled WGS sequence"/>
</dbReference>
<evidence type="ECO:0000259" key="9">
    <source>
        <dbReference type="Pfam" id="PF00924"/>
    </source>
</evidence>
<gene>
    <name evidence="11" type="ORF">CIK83_05345</name>
</gene>
<comment type="subunit">
    <text evidence="7">Homoheptamer.</text>
</comment>
<evidence type="ECO:0000313" key="11">
    <source>
        <dbReference type="EMBL" id="RCS73085.1"/>
    </source>
</evidence>
<protein>
    <recommendedName>
        <fullName evidence="7">Small-conductance mechanosensitive channel</fullName>
    </recommendedName>
</protein>
<dbReference type="Gene3D" id="3.30.70.100">
    <property type="match status" value="1"/>
</dbReference>
<dbReference type="SUPFAM" id="SSF50182">
    <property type="entry name" value="Sm-like ribonucleoproteins"/>
    <property type="match status" value="1"/>
</dbReference>
<feature type="transmembrane region" description="Helical" evidence="7">
    <location>
        <begin position="370"/>
        <end position="390"/>
    </location>
</feature>
<feature type="transmembrane region" description="Helical" evidence="7">
    <location>
        <begin position="328"/>
        <end position="349"/>
    </location>
</feature>
<comment type="function">
    <text evidence="7">Mechanosensitive channel that participates in the regulation of osmotic pressure changes within the cell, opening in response to stretch forces in the membrane lipid bilayer, without the need for other proteins. Contributes to normal resistance to hypoosmotic shock. Forms an ion channel of 1.0 nanosiemens conductance with a slight preference for anions.</text>
</comment>
<dbReference type="InterPro" id="IPR011014">
    <property type="entry name" value="MscS_channel_TM-2"/>
</dbReference>
<feature type="domain" description="Mechanosensitive ion channel MscS" evidence="9">
    <location>
        <begin position="416"/>
        <end position="482"/>
    </location>
</feature>
<dbReference type="InterPro" id="IPR010920">
    <property type="entry name" value="LSM_dom_sf"/>
</dbReference>
<evidence type="ECO:0000256" key="4">
    <source>
        <dbReference type="ARBA" id="ARBA00022692"/>
    </source>
</evidence>
<dbReference type="InterPro" id="IPR045275">
    <property type="entry name" value="MscS_archaea/bacteria_type"/>
</dbReference>
<comment type="similarity">
    <text evidence="2 7">Belongs to the MscS (TC 1.A.23) family.</text>
</comment>
<keyword evidence="5 7" id="KW-1133">Transmembrane helix</keyword>
<dbReference type="PANTHER" id="PTHR30221:SF1">
    <property type="entry name" value="SMALL-CONDUCTANCE MECHANOSENSITIVE CHANNEL"/>
    <property type="match status" value="1"/>
</dbReference>
<keyword evidence="7" id="KW-0997">Cell inner membrane</keyword>
<evidence type="ECO:0000256" key="1">
    <source>
        <dbReference type="ARBA" id="ARBA00004651"/>
    </source>
</evidence>
<feature type="coiled-coil region" evidence="8">
    <location>
        <begin position="146"/>
        <end position="173"/>
    </location>
</feature>
<keyword evidence="7" id="KW-0406">Ion transport</keyword>
<proteinExistence type="inferred from homology"/>
<keyword evidence="12" id="KW-1185">Reference proteome</keyword>
<dbReference type="PANTHER" id="PTHR30221">
    <property type="entry name" value="SMALL-CONDUCTANCE MECHANOSENSITIVE CHANNEL"/>
    <property type="match status" value="1"/>
</dbReference>
<sequence length="600" mass="68351">MKSKYCVSILVSNNYNYTSILTFHKNGLTMRYYLSFLLILLCSFSGLSQAQSAQQKNNEAVKSEETLNQSEITQISDTMKLLTKKAQTLKGDRLAIVQLEIYNMNEKLRKVLKSAVEQSSVEQKNSDKTLLTQQIQLQTEYYKFYLSYVEQKLDNLQTEIEKAKKDDRLLMQIPLNELRIGQAILYTEQYQNYAWLQSLGIDTDKSISQFEDKLQDLAHFTSAALNYSLTYQESLQRQLEGLSATQAEKINLEISYLQRDINTYSKALSRLVDTADSLNINTVELRHELFTATGDITHDLFSWAVLKSTFVSWFTQFSSWFVINSPNMFFNLFMFVLILALARVVAQLVQHLLKKAVKAPHLKLSNLMQQFILSMSVKLIFCIALLIALAQVGLDLTPVIAGLGVAGIIIGFALQDTLSNFASGMMLLIYRPFDEGDWINAAGVEGTVSHVSLVNTTIRTFSNEVLLVPNSKIWMEVIINRTYEKVRRVDMIFRIGHKDSIAKAEQIFEDILAADERVLKAPAPIIKVNTLEESSVNFIVRPWVRTDDYIDVMRDCTREVKMRFDAEGINIPFPQQDIHLHIVGTDMGLNLSSNPTRTQD</sequence>
<dbReference type="InterPro" id="IPR049278">
    <property type="entry name" value="MS_channel_C"/>
</dbReference>
<comment type="subcellular location">
    <subcellularLocation>
        <location evidence="7">Cell inner membrane</location>
        <topology evidence="7">Multi-pass membrane protein</topology>
    </subcellularLocation>
    <subcellularLocation>
        <location evidence="1">Cell membrane</location>
        <topology evidence="1">Multi-pass membrane protein</topology>
    </subcellularLocation>
</comment>
<keyword evidence="8" id="KW-0175">Coiled coil</keyword>
<dbReference type="AlphaFoldDB" id="A0A368LMQ1"/>
<keyword evidence="7" id="KW-0813">Transport</keyword>
<comment type="caution">
    <text evidence="7">Lacks conserved residue(s) required for the propagation of feature annotation.</text>
</comment>
<evidence type="ECO:0000256" key="5">
    <source>
        <dbReference type="ARBA" id="ARBA00022989"/>
    </source>
</evidence>
<keyword evidence="3" id="KW-1003">Cell membrane</keyword>
<dbReference type="Pfam" id="PF00924">
    <property type="entry name" value="MS_channel_2nd"/>
    <property type="match status" value="1"/>
</dbReference>
<dbReference type="InterPro" id="IPR011066">
    <property type="entry name" value="MscS_channel_C_sf"/>
</dbReference>
<keyword evidence="7" id="KW-0407">Ion channel</keyword>
<evidence type="ECO:0000256" key="6">
    <source>
        <dbReference type="ARBA" id="ARBA00023136"/>
    </source>
</evidence>
<keyword evidence="4 7" id="KW-0812">Transmembrane</keyword>
<organism evidence="11 12">
    <name type="scientific">Vibrio casei</name>
    <dbReference type="NCBI Taxonomy" id="673372"/>
    <lineage>
        <taxon>Bacteria</taxon>
        <taxon>Pseudomonadati</taxon>
        <taxon>Pseudomonadota</taxon>
        <taxon>Gammaproteobacteria</taxon>
        <taxon>Vibrionales</taxon>
        <taxon>Vibrionaceae</taxon>
        <taxon>Vibrio</taxon>
    </lineage>
</organism>
<dbReference type="InterPro" id="IPR006685">
    <property type="entry name" value="MscS_channel_2nd"/>
</dbReference>
<evidence type="ECO:0000256" key="7">
    <source>
        <dbReference type="RuleBase" id="RU369025"/>
    </source>
</evidence>
<comment type="caution">
    <text evidence="11">The sequence shown here is derived from an EMBL/GenBank/DDBJ whole genome shotgun (WGS) entry which is preliminary data.</text>
</comment>
<evidence type="ECO:0000313" key="12">
    <source>
        <dbReference type="Proteomes" id="UP000252479"/>
    </source>
</evidence>
<dbReference type="GO" id="GO:0005886">
    <property type="term" value="C:plasma membrane"/>
    <property type="evidence" value="ECO:0007669"/>
    <property type="project" value="UniProtKB-SubCell"/>
</dbReference>
<dbReference type="SUPFAM" id="SSF82861">
    <property type="entry name" value="Mechanosensitive channel protein MscS (YggB), transmembrane region"/>
    <property type="match status" value="1"/>
</dbReference>
<evidence type="ECO:0000259" key="10">
    <source>
        <dbReference type="Pfam" id="PF21082"/>
    </source>
</evidence>
<dbReference type="Gene3D" id="2.30.30.60">
    <property type="match status" value="1"/>
</dbReference>
<feature type="domain" description="Mechanosensitive ion channel MscS C-terminal" evidence="10">
    <location>
        <begin position="493"/>
        <end position="571"/>
    </location>
</feature>
<dbReference type="InterPro" id="IPR023408">
    <property type="entry name" value="MscS_beta-dom_sf"/>
</dbReference>
<dbReference type="EMBL" id="QPGL01000001">
    <property type="protein sequence ID" value="RCS73085.1"/>
    <property type="molecule type" value="Genomic_DNA"/>
</dbReference>
<dbReference type="GO" id="GO:0008381">
    <property type="term" value="F:mechanosensitive monoatomic ion channel activity"/>
    <property type="evidence" value="ECO:0007669"/>
    <property type="project" value="InterPro"/>
</dbReference>
<dbReference type="SUPFAM" id="SSF82689">
    <property type="entry name" value="Mechanosensitive channel protein MscS (YggB), C-terminal domain"/>
    <property type="match status" value="1"/>
</dbReference>
<evidence type="ECO:0000256" key="3">
    <source>
        <dbReference type="ARBA" id="ARBA00022475"/>
    </source>
</evidence>
<dbReference type="Gene3D" id="1.10.287.1260">
    <property type="match status" value="1"/>
</dbReference>
<keyword evidence="6 7" id="KW-0472">Membrane</keyword>
<name>A0A368LMQ1_9VIBR</name>
<reference evidence="11 12" key="1">
    <citation type="journal article" date="2017" name="Elife">
        <title>Extensive horizontal gene transfer in cheese-associated bacteria.</title>
        <authorList>
            <person name="Bonham K.S."/>
            <person name="Wolfe B.E."/>
            <person name="Dutton R.J."/>
        </authorList>
    </citation>
    <scope>NUCLEOTIDE SEQUENCE [LARGE SCALE GENOMIC DNA]</scope>
    <source>
        <strain evidence="11 12">JB196</strain>
    </source>
</reference>
<evidence type="ECO:0000256" key="8">
    <source>
        <dbReference type="SAM" id="Coils"/>
    </source>
</evidence>
<accession>A0A368LMQ1</accession>